<dbReference type="AlphaFoldDB" id="A0A8J4DW97"/>
<name>A0A8J4DW97_9ACTN</name>
<organism evidence="1 2">
    <name type="scientific">Virgisporangium aliadipatigenens</name>
    <dbReference type="NCBI Taxonomy" id="741659"/>
    <lineage>
        <taxon>Bacteria</taxon>
        <taxon>Bacillati</taxon>
        <taxon>Actinomycetota</taxon>
        <taxon>Actinomycetes</taxon>
        <taxon>Micromonosporales</taxon>
        <taxon>Micromonosporaceae</taxon>
        <taxon>Virgisporangium</taxon>
    </lineage>
</organism>
<sequence length="318" mass="34420">MSATTGRIKAVNSLRVDLATAECVAALTAAGIAHLLLKGPTTARWLYRDGVPRGYSDSDILVPPWERARAIDVLAGLGFDDSQRGRPAHECGWVHATVLYRRGLDHADCVDLHHNLSHVPGDGTAVWHVLSRDAEWTTVAGQPVRIPGEGARCLILALHAAQHGKHEEKPLEDLRRGLAIARPEAWTEARRLAQELGVAQAVEVGCLIAGHPGAAGEWSDMPVEMRLRAVGAASGARTLAHLMRMRGAGRLREAARRTVPSRAFIREVYGPQTPLAVGYARRFWSIAARVPRAVRDLRTASAAPPEFYTASPTAKPES</sequence>
<evidence type="ECO:0008006" key="3">
    <source>
        <dbReference type="Google" id="ProtNLM"/>
    </source>
</evidence>
<evidence type="ECO:0000313" key="2">
    <source>
        <dbReference type="Proteomes" id="UP000619260"/>
    </source>
</evidence>
<comment type="caution">
    <text evidence="1">The sequence shown here is derived from an EMBL/GenBank/DDBJ whole genome shotgun (WGS) entry which is preliminary data.</text>
</comment>
<accession>A0A8J4DW97</accession>
<reference evidence="1" key="1">
    <citation type="submission" date="2021-01" db="EMBL/GenBank/DDBJ databases">
        <title>Whole genome shotgun sequence of Virgisporangium aliadipatigenens NBRC 105644.</title>
        <authorList>
            <person name="Komaki H."/>
            <person name="Tamura T."/>
        </authorList>
    </citation>
    <scope>NUCLEOTIDE SEQUENCE</scope>
    <source>
        <strain evidence="1">NBRC 105644</strain>
    </source>
</reference>
<dbReference type="InterPro" id="IPR039498">
    <property type="entry name" value="NTP_transf_5"/>
</dbReference>
<dbReference type="RefSeq" id="WP_203905684.1">
    <property type="nucleotide sequence ID" value="NZ_BOPF01000072.1"/>
</dbReference>
<dbReference type="EMBL" id="BOPF01000072">
    <property type="protein sequence ID" value="GIJ52286.1"/>
    <property type="molecule type" value="Genomic_DNA"/>
</dbReference>
<dbReference type="Gene3D" id="3.30.460.40">
    <property type="match status" value="1"/>
</dbReference>
<gene>
    <name evidence="1" type="ORF">Val02_91720</name>
</gene>
<keyword evidence="2" id="KW-1185">Reference proteome</keyword>
<evidence type="ECO:0000313" key="1">
    <source>
        <dbReference type="EMBL" id="GIJ52286.1"/>
    </source>
</evidence>
<dbReference type="Pfam" id="PF14907">
    <property type="entry name" value="NTP_transf_5"/>
    <property type="match status" value="1"/>
</dbReference>
<proteinExistence type="predicted"/>
<protein>
    <recommendedName>
        <fullName evidence="3">Nucleotidyltransferase family protein</fullName>
    </recommendedName>
</protein>
<dbReference type="Proteomes" id="UP000619260">
    <property type="component" value="Unassembled WGS sequence"/>
</dbReference>